<dbReference type="EMBL" id="CP059075">
    <property type="protein sequence ID" value="QRE03298.1"/>
    <property type="molecule type" value="Genomic_DNA"/>
</dbReference>
<dbReference type="Proteomes" id="UP000596329">
    <property type="component" value="Chromosome"/>
</dbReference>
<dbReference type="KEGG" id="fpk:IA06_03075"/>
<dbReference type="RefSeq" id="WP_011962783.1">
    <property type="nucleotide sequence ID" value="NZ_BCNG01000041.1"/>
</dbReference>
<dbReference type="KEGG" id="fpq:IB65_03050"/>
<sequence>MKYFDFDNGTKTDNGFRIPEHYFEQFETKMMNCVLEKEVKVISVFVTRKFWFSAVAAVVVFGLCTTLYLNKLNTKGISTEDYLAYATTISTEDIIEHLSDDDITKIEESLNLYDPEITNYAKECLY</sequence>
<accession>A0A076P0U9</accession>
<reference evidence="1 2" key="1">
    <citation type="submission" date="2020-07" db="EMBL/GenBank/DDBJ databases">
        <title>Genomic characterization of Flavobacterium psychrophilum strains.</title>
        <authorList>
            <person name="Castillo D."/>
            <person name="Jorgensen J."/>
            <person name="Middelboe M."/>
        </authorList>
    </citation>
    <scope>NUCLEOTIDE SEQUENCE [LARGE SCALE GENOMIC DNA]</scope>
    <source>
        <strain evidence="1 2">FPS-R7</strain>
    </source>
</reference>
<gene>
    <name evidence="1" type="ORF">H0H26_10385</name>
</gene>
<dbReference type="KEGG" id="fpw:IA04_03035"/>
<dbReference type="OMA" id="EDRIMSH"/>
<name>A0A076P0U9_FLAPS</name>
<dbReference type="AlphaFoldDB" id="A0A076P0U9"/>
<proteinExistence type="predicted"/>
<evidence type="ECO:0000313" key="2">
    <source>
        <dbReference type="Proteomes" id="UP000596329"/>
    </source>
</evidence>
<evidence type="ECO:0000313" key="1">
    <source>
        <dbReference type="EMBL" id="QRE03298.1"/>
    </source>
</evidence>
<dbReference type="KEGG" id="fpc:FPSM_01706"/>
<dbReference type="KEGG" id="fpv:IA03_03125"/>
<dbReference type="GeneID" id="66552699"/>
<protein>
    <submittedName>
        <fullName evidence="1">Uncharacterized protein</fullName>
    </submittedName>
</protein>
<organism evidence="1 2">
    <name type="scientific">Flavobacterium psychrophilum</name>
    <dbReference type="NCBI Taxonomy" id="96345"/>
    <lineage>
        <taxon>Bacteria</taxon>
        <taxon>Pseudomonadati</taxon>
        <taxon>Bacteroidota</taxon>
        <taxon>Flavobacteriia</taxon>
        <taxon>Flavobacteriales</taxon>
        <taxon>Flavobacteriaceae</taxon>
        <taxon>Flavobacterium</taxon>
    </lineage>
</organism>